<name>A0A157SG37_9BORD</name>
<evidence type="ECO:0000313" key="5">
    <source>
        <dbReference type="Proteomes" id="UP000076825"/>
    </source>
</evidence>
<dbReference type="Gene3D" id="2.40.128.270">
    <property type="match status" value="1"/>
</dbReference>
<protein>
    <submittedName>
        <fullName evidence="4">Lipoprotein</fullName>
    </submittedName>
</protein>
<feature type="signal peptide" evidence="1">
    <location>
        <begin position="1"/>
        <end position="21"/>
    </location>
</feature>
<keyword evidence="5" id="KW-1185">Reference proteome</keyword>
<organism evidence="4 5">
    <name type="scientific">Bordetella trematum</name>
    <dbReference type="NCBI Taxonomy" id="123899"/>
    <lineage>
        <taxon>Bacteria</taxon>
        <taxon>Pseudomonadati</taxon>
        <taxon>Pseudomonadota</taxon>
        <taxon>Betaproteobacteria</taxon>
        <taxon>Burkholderiales</taxon>
        <taxon>Alcaligenaceae</taxon>
        <taxon>Bordetella</taxon>
    </lineage>
</organism>
<dbReference type="InterPro" id="IPR038670">
    <property type="entry name" value="HslJ-like_sf"/>
</dbReference>
<keyword evidence="1" id="KW-0732">Signal</keyword>
<dbReference type="Proteomes" id="UP000076825">
    <property type="component" value="Chromosome 1"/>
</dbReference>
<proteinExistence type="predicted"/>
<dbReference type="PANTHER" id="PTHR35535:SF2">
    <property type="entry name" value="DUF306 DOMAIN-CONTAINING PROTEIN"/>
    <property type="match status" value="1"/>
</dbReference>
<reference evidence="4 5" key="1">
    <citation type="submission" date="2016-04" db="EMBL/GenBank/DDBJ databases">
        <authorList>
            <consortium name="Pathogen Informatics"/>
        </authorList>
    </citation>
    <scope>NUCLEOTIDE SEQUENCE [LARGE SCALE GENOMIC DNA]</scope>
    <source>
        <strain evidence="4 5">H044680328</strain>
    </source>
</reference>
<feature type="domain" description="DUF306" evidence="2">
    <location>
        <begin position="40"/>
        <end position="160"/>
    </location>
</feature>
<dbReference type="GeneID" id="56590944"/>
<dbReference type="PANTHER" id="PTHR35535">
    <property type="entry name" value="HEAT SHOCK PROTEIN HSLJ"/>
    <property type="match status" value="1"/>
</dbReference>
<keyword evidence="4" id="KW-0449">Lipoprotein</keyword>
<dbReference type="RefSeq" id="WP_025513124.1">
    <property type="nucleotide sequence ID" value="NZ_CP016340.1"/>
</dbReference>
<dbReference type="PATRIC" id="fig|123899.6.peg.1761"/>
<evidence type="ECO:0000259" key="2">
    <source>
        <dbReference type="Pfam" id="PF03724"/>
    </source>
</evidence>
<sequence>MFSFFRHAGPLALVLALGACASSSPPPAGGLAARQQSDILAQTRWQLNAWTGANGAPQPLNATVAGQQPLTLVFTQEQGRAQLSGFSGCNHYTAPYRVVNGQLLVTAPPATTRKACPPGPMAREQAFLNGLTAITASRLDDDMHPSRLTLTLSNGEVMQFGRAQDPLVGGQTGPTKLIYVHSARVMCEEGGVRGMCYMVRETPSQPWQVWRGDIVGFQFQPGIDYRLKVVEVRDPNAPADAAPVRWVLDSVVEQAVARP</sequence>
<gene>
    <name evidence="4" type="ORF">SAMEA3906487_01773</name>
</gene>
<dbReference type="Pfam" id="PF03724">
    <property type="entry name" value="META"/>
    <property type="match status" value="1"/>
</dbReference>
<dbReference type="InterPro" id="IPR005184">
    <property type="entry name" value="DUF306_Meta_HslJ"/>
</dbReference>
<dbReference type="eggNOG" id="COG3187">
    <property type="taxonomic scope" value="Bacteria"/>
</dbReference>
<dbReference type="OrthoDB" id="423130at2"/>
<dbReference type="InterPro" id="IPR053147">
    <property type="entry name" value="Hsp_HslJ-like"/>
</dbReference>
<feature type="chain" id="PRO_5009816791" evidence="1">
    <location>
        <begin position="22"/>
        <end position="259"/>
    </location>
</feature>
<dbReference type="Pfam" id="PF14302">
    <property type="entry name" value="DUF4377"/>
    <property type="match status" value="1"/>
</dbReference>
<dbReference type="PROSITE" id="PS51257">
    <property type="entry name" value="PROKAR_LIPOPROTEIN"/>
    <property type="match status" value="1"/>
</dbReference>
<dbReference type="InterPro" id="IPR025485">
    <property type="entry name" value="DUF4377"/>
</dbReference>
<dbReference type="STRING" id="123899.SAMEA3906487_01773"/>
<evidence type="ECO:0000259" key="3">
    <source>
        <dbReference type="Pfam" id="PF14302"/>
    </source>
</evidence>
<dbReference type="KEGG" id="btrm:SAMEA390648701773"/>
<dbReference type="AlphaFoldDB" id="A0A157SG37"/>
<dbReference type="EMBL" id="LT546645">
    <property type="protein sequence ID" value="SAI69395.1"/>
    <property type="molecule type" value="Genomic_DNA"/>
</dbReference>
<evidence type="ECO:0000313" key="4">
    <source>
        <dbReference type="EMBL" id="SAI69395.1"/>
    </source>
</evidence>
<evidence type="ECO:0000256" key="1">
    <source>
        <dbReference type="SAM" id="SignalP"/>
    </source>
</evidence>
<accession>A0A157SG37</accession>
<feature type="domain" description="DUF4377" evidence="3">
    <location>
        <begin position="179"/>
        <end position="254"/>
    </location>
</feature>